<keyword evidence="2" id="KW-1185">Reference proteome</keyword>
<gene>
    <name evidence="1" type="ORF">V6255_11770</name>
</gene>
<dbReference type="EMBL" id="JBAKBA010000026">
    <property type="protein sequence ID" value="MEL0659815.1"/>
    <property type="molecule type" value="Genomic_DNA"/>
</dbReference>
<dbReference type="Proteomes" id="UP001366060">
    <property type="component" value="Unassembled WGS sequence"/>
</dbReference>
<organism evidence="1 2">
    <name type="scientific">Psychromonas arctica</name>
    <dbReference type="NCBI Taxonomy" id="168275"/>
    <lineage>
        <taxon>Bacteria</taxon>
        <taxon>Pseudomonadati</taxon>
        <taxon>Pseudomonadota</taxon>
        <taxon>Gammaproteobacteria</taxon>
        <taxon>Alteromonadales</taxon>
        <taxon>Psychromonadaceae</taxon>
        <taxon>Psychromonas</taxon>
    </lineage>
</organism>
<protein>
    <submittedName>
        <fullName evidence="1">NRDE family protein</fullName>
    </submittedName>
</protein>
<dbReference type="InterPro" id="IPR008551">
    <property type="entry name" value="TANGO2"/>
</dbReference>
<evidence type="ECO:0000313" key="2">
    <source>
        <dbReference type="Proteomes" id="UP001366060"/>
    </source>
</evidence>
<dbReference type="RefSeq" id="WP_341628338.1">
    <property type="nucleotide sequence ID" value="NZ_JBAKBA010000026.1"/>
</dbReference>
<evidence type="ECO:0000313" key="1">
    <source>
        <dbReference type="EMBL" id="MEL0659815.1"/>
    </source>
</evidence>
<proteinExistence type="predicted"/>
<reference evidence="1 2" key="1">
    <citation type="submission" date="2024-02" db="EMBL/GenBank/DDBJ databases">
        <title>Bacteria isolated from the canopy kelp, Nereocystis luetkeana.</title>
        <authorList>
            <person name="Pfister C.A."/>
            <person name="Younker I.T."/>
            <person name="Light S.H."/>
        </authorList>
    </citation>
    <scope>NUCLEOTIDE SEQUENCE [LARGE SCALE GENOMIC DNA]</scope>
    <source>
        <strain evidence="1 2">TI.2.07</strain>
    </source>
</reference>
<name>A0ABU9HDE5_9GAMM</name>
<comment type="caution">
    <text evidence="1">The sequence shown here is derived from an EMBL/GenBank/DDBJ whole genome shotgun (WGS) entry which is preliminary data.</text>
</comment>
<dbReference type="Pfam" id="PF05742">
    <property type="entry name" value="TANGO2"/>
    <property type="match status" value="1"/>
</dbReference>
<accession>A0ABU9HDE5</accession>
<sequence>MCTLTYRLTEQGYQLFFNRDEQRTRPQAIQPIKNKLLKSVYPIDPTGGGTWIAVHENGVSLALLNYYQAQIDPSFKNFVSRGVIIPHLLSHIDDIHQQLLAMDLSVYQAFQLCVFNSDLSIQDNKREQAYQYIWDGQQLTFVTLSAETSLPITSSGVDFETVSAYRQQQFNHLISAKQATAADYINYHQHQGESGKCSVKMYREDAKTVSFTQIEVNQEMSLGSKVSVEYVDYLTPLSDKVLSLTL</sequence>